<dbReference type="InterPro" id="IPR036097">
    <property type="entry name" value="HisK_dim/P_sf"/>
</dbReference>
<evidence type="ECO:0000256" key="9">
    <source>
        <dbReference type="ARBA" id="ARBA00023012"/>
    </source>
</evidence>
<dbReference type="FunFam" id="1.10.287.130:FF:000001">
    <property type="entry name" value="Two-component sensor histidine kinase"/>
    <property type="match status" value="1"/>
</dbReference>
<evidence type="ECO:0000256" key="11">
    <source>
        <dbReference type="SAM" id="Phobius"/>
    </source>
</evidence>
<dbReference type="SMART" id="SM00388">
    <property type="entry name" value="HisKA"/>
    <property type="match status" value="1"/>
</dbReference>
<evidence type="ECO:0000256" key="10">
    <source>
        <dbReference type="ARBA" id="ARBA00023136"/>
    </source>
</evidence>
<name>A0A6J6JL77_9ZZZZ</name>
<accession>A0A6J6JL77</accession>
<dbReference type="PRINTS" id="PR00344">
    <property type="entry name" value="BCTRLSENSOR"/>
</dbReference>
<dbReference type="CDD" id="cd00075">
    <property type="entry name" value="HATPase"/>
    <property type="match status" value="1"/>
</dbReference>
<evidence type="ECO:0000256" key="6">
    <source>
        <dbReference type="ARBA" id="ARBA00022692"/>
    </source>
</evidence>
<dbReference type="Pfam" id="PF00672">
    <property type="entry name" value="HAMP"/>
    <property type="match status" value="1"/>
</dbReference>
<dbReference type="InterPro" id="IPR036890">
    <property type="entry name" value="HATPase_C_sf"/>
</dbReference>
<keyword evidence="7" id="KW-0418">Kinase</keyword>
<evidence type="ECO:0000259" key="13">
    <source>
        <dbReference type="PROSITE" id="PS50885"/>
    </source>
</evidence>
<keyword evidence="9" id="KW-0902">Two-component regulatory system</keyword>
<dbReference type="CDD" id="cd06225">
    <property type="entry name" value="HAMP"/>
    <property type="match status" value="1"/>
</dbReference>
<dbReference type="CDD" id="cd00082">
    <property type="entry name" value="HisKA"/>
    <property type="match status" value="1"/>
</dbReference>
<dbReference type="InterPro" id="IPR003661">
    <property type="entry name" value="HisK_dim/P_dom"/>
</dbReference>
<dbReference type="InterPro" id="IPR003660">
    <property type="entry name" value="HAMP_dom"/>
</dbReference>
<dbReference type="GO" id="GO:0005886">
    <property type="term" value="C:plasma membrane"/>
    <property type="evidence" value="ECO:0007669"/>
    <property type="project" value="TreeGrafter"/>
</dbReference>
<dbReference type="EMBL" id="CAEZVT010000073">
    <property type="protein sequence ID" value="CAB4637288.1"/>
    <property type="molecule type" value="Genomic_DNA"/>
</dbReference>
<dbReference type="PANTHER" id="PTHR45436">
    <property type="entry name" value="SENSOR HISTIDINE KINASE YKOH"/>
    <property type="match status" value="1"/>
</dbReference>
<dbReference type="InterPro" id="IPR050428">
    <property type="entry name" value="TCS_sensor_his_kinase"/>
</dbReference>
<comment type="subcellular location">
    <subcellularLocation>
        <location evidence="2">Membrane</location>
    </subcellularLocation>
</comment>
<protein>
    <recommendedName>
        <fullName evidence="3">histidine kinase</fullName>
        <ecNumber evidence="3">2.7.13.3</ecNumber>
    </recommendedName>
</protein>
<proteinExistence type="predicted"/>
<dbReference type="Pfam" id="PF00512">
    <property type="entry name" value="HisKA"/>
    <property type="match status" value="1"/>
</dbReference>
<dbReference type="FunFam" id="3.30.565.10:FF:000006">
    <property type="entry name" value="Sensor histidine kinase WalK"/>
    <property type="match status" value="1"/>
</dbReference>
<dbReference type="AlphaFoldDB" id="A0A6J6JL77"/>
<keyword evidence="5" id="KW-0808">Transferase</keyword>
<dbReference type="InterPro" id="IPR004358">
    <property type="entry name" value="Sig_transdc_His_kin-like_C"/>
</dbReference>
<evidence type="ECO:0000256" key="1">
    <source>
        <dbReference type="ARBA" id="ARBA00000085"/>
    </source>
</evidence>
<dbReference type="GO" id="GO:0000155">
    <property type="term" value="F:phosphorelay sensor kinase activity"/>
    <property type="evidence" value="ECO:0007669"/>
    <property type="project" value="InterPro"/>
</dbReference>
<evidence type="ECO:0000256" key="8">
    <source>
        <dbReference type="ARBA" id="ARBA00022989"/>
    </source>
</evidence>
<dbReference type="SMART" id="SM00387">
    <property type="entry name" value="HATPase_c"/>
    <property type="match status" value="1"/>
</dbReference>
<keyword evidence="6 11" id="KW-0812">Transmembrane</keyword>
<dbReference type="Gene3D" id="3.30.565.10">
    <property type="entry name" value="Histidine kinase-like ATPase, C-terminal domain"/>
    <property type="match status" value="1"/>
</dbReference>
<feature type="domain" description="HAMP" evidence="13">
    <location>
        <begin position="203"/>
        <end position="256"/>
    </location>
</feature>
<evidence type="ECO:0000313" key="14">
    <source>
        <dbReference type="EMBL" id="CAB4637288.1"/>
    </source>
</evidence>
<dbReference type="SMART" id="SM00304">
    <property type="entry name" value="HAMP"/>
    <property type="match status" value="1"/>
</dbReference>
<evidence type="ECO:0000259" key="12">
    <source>
        <dbReference type="PROSITE" id="PS50109"/>
    </source>
</evidence>
<dbReference type="EC" id="2.7.13.3" evidence="3"/>
<gene>
    <name evidence="14" type="ORF">UFOPK2131_00671</name>
</gene>
<dbReference type="InterPro" id="IPR005467">
    <property type="entry name" value="His_kinase_dom"/>
</dbReference>
<evidence type="ECO:0000256" key="7">
    <source>
        <dbReference type="ARBA" id="ARBA00022777"/>
    </source>
</evidence>
<organism evidence="14">
    <name type="scientific">freshwater metagenome</name>
    <dbReference type="NCBI Taxonomy" id="449393"/>
    <lineage>
        <taxon>unclassified sequences</taxon>
        <taxon>metagenomes</taxon>
        <taxon>ecological metagenomes</taxon>
    </lineage>
</organism>
<dbReference type="Gene3D" id="6.10.340.10">
    <property type="match status" value="1"/>
</dbReference>
<dbReference type="SUPFAM" id="SSF47384">
    <property type="entry name" value="Homodimeric domain of signal transducing histidine kinase"/>
    <property type="match status" value="1"/>
</dbReference>
<dbReference type="SUPFAM" id="SSF158472">
    <property type="entry name" value="HAMP domain-like"/>
    <property type="match status" value="1"/>
</dbReference>
<feature type="transmembrane region" description="Helical" evidence="11">
    <location>
        <begin position="20"/>
        <end position="45"/>
    </location>
</feature>
<dbReference type="Pfam" id="PF02518">
    <property type="entry name" value="HATPase_c"/>
    <property type="match status" value="1"/>
</dbReference>
<keyword evidence="10 11" id="KW-0472">Membrane</keyword>
<keyword evidence="8 11" id="KW-1133">Transmembrane helix</keyword>
<dbReference type="Gene3D" id="1.10.287.130">
    <property type="match status" value="1"/>
</dbReference>
<dbReference type="InterPro" id="IPR003594">
    <property type="entry name" value="HATPase_dom"/>
</dbReference>
<comment type="catalytic activity">
    <reaction evidence="1">
        <text>ATP + protein L-histidine = ADP + protein N-phospho-L-histidine.</text>
        <dbReference type="EC" id="2.7.13.3"/>
    </reaction>
</comment>
<feature type="domain" description="Histidine kinase" evidence="12">
    <location>
        <begin position="271"/>
        <end position="494"/>
    </location>
</feature>
<feature type="transmembrane region" description="Helical" evidence="11">
    <location>
        <begin position="181"/>
        <end position="202"/>
    </location>
</feature>
<evidence type="ECO:0000256" key="4">
    <source>
        <dbReference type="ARBA" id="ARBA00022553"/>
    </source>
</evidence>
<dbReference type="PANTHER" id="PTHR45436:SF5">
    <property type="entry name" value="SENSOR HISTIDINE KINASE TRCS"/>
    <property type="match status" value="1"/>
</dbReference>
<sequence>MQSRVGKAWELVSLRSKLTGLSVALIGLLLLVSSFGTVTLLRAYLQQNTDNLISSAATLLSQENPSLIEPKILAKRLNLPRLPSDYLIAVLDPDGNTIYRITASDSDEDELPNLSILNLAGTAATAGLPFDLDEHGGLGEVTIDEHDSWRVVAKPFRNYAATVVVALPNSSNLELLRQYRAIGGGFGFLLLAVSGLSIWLTIAQALRPLREVERTAKLVASGDLSQRLIERPGKTEIARLNRSLNSMLDSLEDSVSSRNKTVSQMRRFVADASHELRTPLVSVRGYAELYRKGALTKKSEITEAMGRIEAEAIRMNSLVESLLTLARLDENQKLDAAPTDLAKLARDIISRDVPGKQKISLSLLTLGGAKVPADFSLSAEVNEGQIRQVLVNLIENAKRFSPDKGSIEIAIGQKTDDEITLEVVDHGEGIPKQLRDKVFERFYRADNSRNRDTGGTGLGLAIVKEIVSLHKGRIEVRETPGGGATFRIKLPARQNWI</sequence>
<evidence type="ECO:0000256" key="5">
    <source>
        <dbReference type="ARBA" id="ARBA00022679"/>
    </source>
</evidence>
<evidence type="ECO:0000256" key="3">
    <source>
        <dbReference type="ARBA" id="ARBA00012438"/>
    </source>
</evidence>
<reference evidence="14" key="1">
    <citation type="submission" date="2020-05" db="EMBL/GenBank/DDBJ databases">
        <authorList>
            <person name="Chiriac C."/>
            <person name="Salcher M."/>
            <person name="Ghai R."/>
            <person name="Kavagutti S V."/>
        </authorList>
    </citation>
    <scope>NUCLEOTIDE SEQUENCE</scope>
</reference>
<dbReference type="PROSITE" id="PS50109">
    <property type="entry name" value="HIS_KIN"/>
    <property type="match status" value="1"/>
</dbReference>
<dbReference type="PROSITE" id="PS50885">
    <property type="entry name" value="HAMP"/>
    <property type="match status" value="1"/>
</dbReference>
<evidence type="ECO:0000256" key="2">
    <source>
        <dbReference type="ARBA" id="ARBA00004370"/>
    </source>
</evidence>
<dbReference type="SUPFAM" id="SSF55874">
    <property type="entry name" value="ATPase domain of HSP90 chaperone/DNA topoisomerase II/histidine kinase"/>
    <property type="match status" value="1"/>
</dbReference>
<keyword evidence="4" id="KW-0597">Phosphoprotein</keyword>